<dbReference type="Pfam" id="PF08443">
    <property type="entry name" value="RimK"/>
    <property type="match status" value="1"/>
</dbReference>
<evidence type="ECO:0000256" key="2">
    <source>
        <dbReference type="SAM" id="MobiDB-lite"/>
    </source>
</evidence>
<dbReference type="Gene3D" id="3.30.470.20">
    <property type="entry name" value="ATP-grasp fold, B domain"/>
    <property type="match status" value="1"/>
</dbReference>
<keyword evidence="1" id="KW-0547">Nucleotide-binding</keyword>
<feature type="domain" description="ATP-grasp" evidence="3">
    <location>
        <begin position="122"/>
        <end position="324"/>
    </location>
</feature>
<dbReference type="InterPro" id="IPR013651">
    <property type="entry name" value="ATP-grasp_RimK-type"/>
</dbReference>
<dbReference type="PROSITE" id="PS50975">
    <property type="entry name" value="ATP_GRASP"/>
    <property type="match status" value="1"/>
</dbReference>
<keyword evidence="5" id="KW-1185">Reference proteome</keyword>
<accession>A0ABV3P8M8</accession>
<dbReference type="SUPFAM" id="SSF56059">
    <property type="entry name" value="Glutathione synthetase ATP-binding domain-like"/>
    <property type="match status" value="1"/>
</dbReference>
<dbReference type="PANTHER" id="PTHR21621">
    <property type="entry name" value="RIBOSOMAL PROTEIN S6 MODIFICATION PROTEIN"/>
    <property type="match status" value="1"/>
</dbReference>
<evidence type="ECO:0000259" key="3">
    <source>
        <dbReference type="PROSITE" id="PS50975"/>
    </source>
</evidence>
<comment type="caution">
    <text evidence="4">The sequence shown here is derived from an EMBL/GenBank/DDBJ whole genome shotgun (WGS) entry which is preliminary data.</text>
</comment>
<dbReference type="PANTHER" id="PTHR21621:SF0">
    <property type="entry name" value="BETA-CITRYLGLUTAMATE SYNTHASE B-RELATED"/>
    <property type="match status" value="1"/>
</dbReference>
<organism evidence="4 5">
    <name type="scientific">Kineococcus endophyticus</name>
    <dbReference type="NCBI Taxonomy" id="1181883"/>
    <lineage>
        <taxon>Bacteria</taxon>
        <taxon>Bacillati</taxon>
        <taxon>Actinomycetota</taxon>
        <taxon>Actinomycetes</taxon>
        <taxon>Kineosporiales</taxon>
        <taxon>Kineosporiaceae</taxon>
        <taxon>Kineococcus</taxon>
    </lineage>
</organism>
<feature type="compositionally biased region" description="Polar residues" evidence="2">
    <location>
        <begin position="1"/>
        <end position="15"/>
    </location>
</feature>
<dbReference type="RefSeq" id="WP_367639117.1">
    <property type="nucleotide sequence ID" value="NZ_JBFNQN010000009.1"/>
</dbReference>
<protein>
    <submittedName>
        <fullName evidence="4">Alpha-L-glutamate ligase</fullName>
    </submittedName>
</protein>
<evidence type="ECO:0000313" key="5">
    <source>
        <dbReference type="Proteomes" id="UP001555826"/>
    </source>
</evidence>
<sequence>MTSETTHPQAATRASWSLEPGGEPRVHVLHENPDWFAPFEAAFRAEGVPFQEVLLTEGSVDLDAEPAAGVYWSRLSASSHTRGHVHAKEYTRSVLAWLEGWGRRVVGGSPVVELEVSKVRQHALLRRNGIDVPRTLAVFGRDDLVRRARELPVPFITKHNQGGKGLGVRRFDSHEEFEAHVASPEFEEPVDGVTLLQEFLRTADPFVTRAEFVGGRFVYAVRVDTSAGSFELCPADACEVPGPGVEPFALRPEVTADTPVVRRCAELLRAAGLEIAGVEFAETVDGRTVVYDVNTNTNYNPAVEAVAPESAPGAIARHLGDLLRAEVLHRPAAAVSDG</sequence>
<evidence type="ECO:0000256" key="1">
    <source>
        <dbReference type="PROSITE-ProRule" id="PRU00409"/>
    </source>
</evidence>
<reference evidence="4 5" key="1">
    <citation type="submission" date="2024-07" db="EMBL/GenBank/DDBJ databases">
        <authorList>
            <person name="Thanompreechachai J."/>
            <person name="Duangmal K."/>
        </authorList>
    </citation>
    <scope>NUCLEOTIDE SEQUENCE [LARGE SCALE GENOMIC DNA]</scope>
    <source>
        <strain evidence="4 5">KCTC 19886</strain>
    </source>
</reference>
<keyword evidence="4" id="KW-0436">Ligase</keyword>
<evidence type="ECO:0000313" key="4">
    <source>
        <dbReference type="EMBL" id="MEW9265994.1"/>
    </source>
</evidence>
<dbReference type="InterPro" id="IPR013815">
    <property type="entry name" value="ATP_grasp_subdomain_1"/>
</dbReference>
<dbReference type="GO" id="GO:0016874">
    <property type="term" value="F:ligase activity"/>
    <property type="evidence" value="ECO:0007669"/>
    <property type="project" value="UniProtKB-KW"/>
</dbReference>
<proteinExistence type="predicted"/>
<dbReference type="Proteomes" id="UP001555826">
    <property type="component" value="Unassembled WGS sequence"/>
</dbReference>
<name>A0ABV3P8M8_9ACTN</name>
<keyword evidence="1" id="KW-0067">ATP-binding</keyword>
<dbReference type="Gene3D" id="3.30.1490.20">
    <property type="entry name" value="ATP-grasp fold, A domain"/>
    <property type="match status" value="1"/>
</dbReference>
<feature type="region of interest" description="Disordered" evidence="2">
    <location>
        <begin position="1"/>
        <end position="22"/>
    </location>
</feature>
<gene>
    <name evidence="4" type="ORF">AB1207_14665</name>
</gene>
<dbReference type="InterPro" id="IPR011761">
    <property type="entry name" value="ATP-grasp"/>
</dbReference>
<dbReference type="EMBL" id="JBFNQN010000009">
    <property type="protein sequence ID" value="MEW9265994.1"/>
    <property type="molecule type" value="Genomic_DNA"/>
</dbReference>